<gene>
    <name evidence="2" type="ORF">EEDITHA_LOCUS1868</name>
</gene>
<dbReference type="EMBL" id="CAKOGL010000004">
    <property type="protein sequence ID" value="CAH2085389.1"/>
    <property type="molecule type" value="Genomic_DNA"/>
</dbReference>
<comment type="caution">
    <text evidence="2">The sequence shown here is derived from an EMBL/GenBank/DDBJ whole genome shotgun (WGS) entry which is preliminary data.</text>
</comment>
<evidence type="ECO:0000313" key="2">
    <source>
        <dbReference type="EMBL" id="CAH2085389.1"/>
    </source>
</evidence>
<evidence type="ECO:0000256" key="1">
    <source>
        <dbReference type="SAM" id="SignalP"/>
    </source>
</evidence>
<accession>A0AAU9TJ13</accession>
<protein>
    <submittedName>
        <fullName evidence="2">Uncharacterized protein</fullName>
    </submittedName>
</protein>
<feature type="chain" id="PRO_5043482538" evidence="1">
    <location>
        <begin position="19"/>
        <end position="86"/>
    </location>
</feature>
<sequence length="86" mass="9779">MNKLLTVLLFVCLVSVHAFVKREAETPQADPLAKIQQQFADVTKNINEKLSEFFNTEEMKKGFSHVVDKINEAVSQLNSKKEEGKQ</sequence>
<keyword evidence="3" id="KW-1185">Reference proteome</keyword>
<name>A0AAU9TJ13_EUPED</name>
<feature type="signal peptide" evidence="1">
    <location>
        <begin position="1"/>
        <end position="18"/>
    </location>
</feature>
<dbReference type="AlphaFoldDB" id="A0AAU9TJ13"/>
<proteinExistence type="predicted"/>
<reference evidence="2" key="1">
    <citation type="submission" date="2022-03" db="EMBL/GenBank/DDBJ databases">
        <authorList>
            <person name="Tunstrom K."/>
        </authorList>
    </citation>
    <scope>NUCLEOTIDE SEQUENCE</scope>
</reference>
<evidence type="ECO:0000313" key="3">
    <source>
        <dbReference type="Proteomes" id="UP001153954"/>
    </source>
</evidence>
<organism evidence="2 3">
    <name type="scientific">Euphydryas editha</name>
    <name type="common">Edith's checkerspot</name>
    <dbReference type="NCBI Taxonomy" id="104508"/>
    <lineage>
        <taxon>Eukaryota</taxon>
        <taxon>Metazoa</taxon>
        <taxon>Ecdysozoa</taxon>
        <taxon>Arthropoda</taxon>
        <taxon>Hexapoda</taxon>
        <taxon>Insecta</taxon>
        <taxon>Pterygota</taxon>
        <taxon>Neoptera</taxon>
        <taxon>Endopterygota</taxon>
        <taxon>Lepidoptera</taxon>
        <taxon>Glossata</taxon>
        <taxon>Ditrysia</taxon>
        <taxon>Papilionoidea</taxon>
        <taxon>Nymphalidae</taxon>
        <taxon>Nymphalinae</taxon>
        <taxon>Euphydryas</taxon>
    </lineage>
</organism>
<dbReference type="Proteomes" id="UP001153954">
    <property type="component" value="Unassembled WGS sequence"/>
</dbReference>
<keyword evidence="1" id="KW-0732">Signal</keyword>